<dbReference type="PANTHER" id="PTHR47121">
    <property type="entry name" value="THYLAKOID LUMENAL PROTEIN TL20.3, CHLOROPLASTIC"/>
    <property type="match status" value="1"/>
</dbReference>
<dbReference type="EMBL" id="LGRX02012875">
    <property type="protein sequence ID" value="KAK3266705.1"/>
    <property type="molecule type" value="Genomic_DNA"/>
</dbReference>
<evidence type="ECO:0000313" key="1">
    <source>
        <dbReference type="EMBL" id="KAK3266705.1"/>
    </source>
</evidence>
<dbReference type="Pfam" id="PF00805">
    <property type="entry name" value="Pentapeptide"/>
    <property type="match status" value="2"/>
</dbReference>
<name>A0AAE0L001_9CHLO</name>
<proteinExistence type="predicted"/>
<dbReference type="Proteomes" id="UP001190700">
    <property type="component" value="Unassembled WGS sequence"/>
</dbReference>
<dbReference type="Gene3D" id="2.160.20.80">
    <property type="entry name" value="E3 ubiquitin-protein ligase SopA"/>
    <property type="match status" value="1"/>
</dbReference>
<dbReference type="InterPro" id="IPR053285">
    <property type="entry name" value="Thylakoid_lumenal_pentapeptide"/>
</dbReference>
<organism evidence="1 2">
    <name type="scientific">Cymbomonas tetramitiformis</name>
    <dbReference type="NCBI Taxonomy" id="36881"/>
    <lineage>
        <taxon>Eukaryota</taxon>
        <taxon>Viridiplantae</taxon>
        <taxon>Chlorophyta</taxon>
        <taxon>Pyramimonadophyceae</taxon>
        <taxon>Pyramimonadales</taxon>
        <taxon>Pyramimonadaceae</taxon>
        <taxon>Cymbomonas</taxon>
    </lineage>
</organism>
<dbReference type="InterPro" id="IPR001646">
    <property type="entry name" value="5peptide_repeat"/>
</dbReference>
<dbReference type="PANTHER" id="PTHR47121:SF2">
    <property type="entry name" value="THYLAKOID LUMENAL PROTEIN TL20.3, CHLOROPLASTIC"/>
    <property type="match status" value="1"/>
</dbReference>
<evidence type="ECO:0000313" key="2">
    <source>
        <dbReference type="Proteomes" id="UP001190700"/>
    </source>
</evidence>
<sequence length="258" mass="27578">MLAQANVCIRSISTGKSGKAQETVSASPCRGRGQRLTVVSSKKEEAGRPFIAVAGSALCALTACSQLSLFNPGPAVASSFFEGGLDPSPLGLELKERTQEIILESNAEHDGEDWSHEDLTGAIFGEASFKEANFQGSDLRAAVFTRSVMYKADLSGADMTDAFMDYMVLRGANLRGAILQNTNLIRSDLGEVDVTDADFTDALVDKYELKRLCETASGTNPATGVDTRESLQCDYQTYYKGFDSGATIKAKDAAVGRK</sequence>
<protein>
    <submittedName>
        <fullName evidence="1">Uncharacterized protein</fullName>
    </submittedName>
</protein>
<reference evidence="1 2" key="1">
    <citation type="journal article" date="2015" name="Genome Biol. Evol.">
        <title>Comparative Genomics of a Bacterivorous Green Alga Reveals Evolutionary Causalities and Consequences of Phago-Mixotrophic Mode of Nutrition.</title>
        <authorList>
            <person name="Burns J.A."/>
            <person name="Paasch A."/>
            <person name="Narechania A."/>
            <person name="Kim E."/>
        </authorList>
    </citation>
    <scope>NUCLEOTIDE SEQUENCE [LARGE SCALE GENOMIC DNA]</scope>
    <source>
        <strain evidence="1 2">PLY_AMNH</strain>
    </source>
</reference>
<dbReference type="AlphaFoldDB" id="A0AAE0L001"/>
<gene>
    <name evidence="1" type="ORF">CYMTET_24694</name>
</gene>
<dbReference type="SUPFAM" id="SSF141571">
    <property type="entry name" value="Pentapeptide repeat-like"/>
    <property type="match status" value="1"/>
</dbReference>
<comment type="caution">
    <text evidence="1">The sequence shown here is derived from an EMBL/GenBank/DDBJ whole genome shotgun (WGS) entry which is preliminary data.</text>
</comment>
<keyword evidence="2" id="KW-1185">Reference proteome</keyword>
<accession>A0AAE0L001</accession>